<keyword evidence="1" id="KW-0472">Membrane</keyword>
<evidence type="ECO:0000313" key="3">
    <source>
        <dbReference type="Proteomes" id="UP000322139"/>
    </source>
</evidence>
<dbReference type="RefSeq" id="WP_148976202.1">
    <property type="nucleotide sequence ID" value="NZ_JBNIKU010000010.1"/>
</dbReference>
<keyword evidence="1" id="KW-1133">Transmembrane helix</keyword>
<evidence type="ECO:0000313" key="2">
    <source>
        <dbReference type="EMBL" id="TYS45661.1"/>
    </source>
</evidence>
<feature type="transmembrane region" description="Helical" evidence="1">
    <location>
        <begin position="15"/>
        <end position="33"/>
    </location>
</feature>
<gene>
    <name evidence="2" type="ORF">FZD51_18990</name>
</gene>
<keyword evidence="1" id="KW-0812">Transmembrane</keyword>
<proteinExistence type="predicted"/>
<sequence>MSYVNIGSFSMQVEWLSVAVALITASLLFRLIMKKKTGDWHWNAFFAYIVVWKGSYIFFHFGLFLQNPLSVLFFNGGIKGHTLGIITVIVYLFLQLKKNSLFPDLPILFSLFFFIYEAFMSYLEGDPVHLLAQILFTLSFIIYLQLRKPEGYKEFKQVFLLFQMMQVLIISIFGTIISVDLYSFAGIALFILFSYKREVCRN</sequence>
<comment type="caution">
    <text evidence="2">The sequence shown here is derived from an EMBL/GenBank/DDBJ whole genome shotgun (WGS) entry which is preliminary data.</text>
</comment>
<feature type="transmembrane region" description="Helical" evidence="1">
    <location>
        <begin position="101"/>
        <end position="122"/>
    </location>
</feature>
<feature type="transmembrane region" description="Helical" evidence="1">
    <location>
        <begin position="45"/>
        <end position="65"/>
    </location>
</feature>
<dbReference type="Proteomes" id="UP000322139">
    <property type="component" value="Unassembled WGS sequence"/>
</dbReference>
<accession>A0A5D4R624</accession>
<feature type="transmembrane region" description="Helical" evidence="1">
    <location>
        <begin position="71"/>
        <end position="94"/>
    </location>
</feature>
<reference evidence="2 3" key="1">
    <citation type="submission" date="2019-08" db="EMBL/GenBank/DDBJ databases">
        <title>Bacillus genomes from the desert of Cuatro Cienegas, Coahuila.</title>
        <authorList>
            <person name="Olmedo-Alvarez G."/>
        </authorList>
    </citation>
    <scope>NUCLEOTIDE SEQUENCE [LARGE SCALE GENOMIC DNA]</scope>
    <source>
        <strain evidence="2 3">CH446_14T</strain>
    </source>
</reference>
<evidence type="ECO:0000256" key="1">
    <source>
        <dbReference type="SAM" id="Phobius"/>
    </source>
</evidence>
<name>A0A5D4R624_9BACI</name>
<organism evidence="2 3">
    <name type="scientific">Bacillus infantis</name>
    <dbReference type="NCBI Taxonomy" id="324767"/>
    <lineage>
        <taxon>Bacteria</taxon>
        <taxon>Bacillati</taxon>
        <taxon>Bacillota</taxon>
        <taxon>Bacilli</taxon>
        <taxon>Bacillales</taxon>
        <taxon>Bacillaceae</taxon>
        <taxon>Bacillus</taxon>
    </lineage>
</organism>
<protein>
    <submittedName>
        <fullName evidence="2">Uncharacterized protein</fullName>
    </submittedName>
</protein>
<feature type="transmembrane region" description="Helical" evidence="1">
    <location>
        <begin position="128"/>
        <end position="146"/>
    </location>
</feature>
<dbReference type="EMBL" id="VTER01000010">
    <property type="protein sequence ID" value="TYS45661.1"/>
    <property type="molecule type" value="Genomic_DNA"/>
</dbReference>
<dbReference type="AlphaFoldDB" id="A0A5D4R624"/>
<feature type="transmembrane region" description="Helical" evidence="1">
    <location>
        <begin position="167"/>
        <end position="193"/>
    </location>
</feature>